<keyword evidence="11 19" id="KW-0067">ATP-binding</keyword>
<evidence type="ECO:0000256" key="7">
    <source>
        <dbReference type="ARBA" id="ARBA00022490"/>
    </source>
</evidence>
<keyword evidence="13 19" id="KW-0573">Peptidoglycan synthesis</keyword>
<dbReference type="EC" id="6.3.2.9" evidence="5 19"/>
<keyword evidence="8 19" id="KW-0436">Ligase</keyword>
<evidence type="ECO:0000259" key="22">
    <source>
        <dbReference type="Pfam" id="PF08245"/>
    </source>
</evidence>
<evidence type="ECO:0000256" key="3">
    <source>
        <dbReference type="ARBA" id="ARBA00004752"/>
    </source>
</evidence>
<dbReference type="GO" id="GO:0005524">
    <property type="term" value="F:ATP binding"/>
    <property type="evidence" value="ECO:0007669"/>
    <property type="project" value="UniProtKB-UniRule"/>
</dbReference>
<dbReference type="GO" id="GO:0071555">
    <property type="term" value="P:cell wall organization"/>
    <property type="evidence" value="ECO:0007669"/>
    <property type="project" value="UniProtKB-KW"/>
</dbReference>
<dbReference type="SUPFAM" id="SSF51984">
    <property type="entry name" value="MurCD N-terminal domain"/>
    <property type="match status" value="1"/>
</dbReference>
<dbReference type="Gene3D" id="3.40.50.720">
    <property type="entry name" value="NAD(P)-binding Rossmann-like Domain"/>
    <property type="match status" value="1"/>
</dbReference>
<sequence length="472" mass="51016">MEMKGKKVLVFGSGISGEAAAGLLLREGAQVVLYDGNEKLDAAEIKTKIQESLAGTGSVDGKPSGQDAAGGADSADLSVVLGEFPEELLGGLSLTVMSPGVPTDLPVVDRMREAGIPVWGEIELAYVLGKGDVLAITGTNGKTTTTALLGQIMGNWKESTFVVGNIGNPYTSIVPETREDSVIVAEMSSFQLETVHTFRPRVSAILNITPDHLNRHHTMEAYIAAKERIAENQTADDVCVLNYEDDVLREFGGKISADVLYFSSRRKLKRGVYLDGTTIICNVDGEIPVCDVSELQILGTHNHENAMAAVAMAYAYGVPMDVIRRTLKEFAGVEHRIEFVAEKNGVAYYNDSKGTNPDAAIRGIRAMNRPTVLIGGGYDKQSSYDEWIQAFDGKVKKLVLIGATREKIAETAARLGFTDVVLADTFEEAFEKCVGYAQPGDAVLLSPACASWGMFKNYEERGDKFKELVKQL</sequence>
<dbReference type="Pfam" id="PF02875">
    <property type="entry name" value="Mur_ligase_C"/>
    <property type="match status" value="1"/>
</dbReference>
<keyword evidence="14 19" id="KW-0131">Cell cycle</keyword>
<evidence type="ECO:0000256" key="12">
    <source>
        <dbReference type="ARBA" id="ARBA00022960"/>
    </source>
</evidence>
<dbReference type="GO" id="GO:0008360">
    <property type="term" value="P:regulation of cell shape"/>
    <property type="evidence" value="ECO:0007669"/>
    <property type="project" value="UniProtKB-KW"/>
</dbReference>
<keyword evidence="10 19" id="KW-0547">Nucleotide-binding</keyword>
<dbReference type="EMBL" id="DXFA01000032">
    <property type="protein sequence ID" value="HIX47768.1"/>
    <property type="molecule type" value="Genomic_DNA"/>
</dbReference>
<dbReference type="InterPro" id="IPR005762">
    <property type="entry name" value="MurD"/>
</dbReference>
<dbReference type="InterPro" id="IPR013221">
    <property type="entry name" value="Mur_ligase_cen"/>
</dbReference>
<comment type="catalytic activity">
    <reaction evidence="18 19 20">
        <text>UDP-N-acetyl-alpha-D-muramoyl-L-alanine + D-glutamate + ATP = UDP-N-acetyl-alpha-D-muramoyl-L-alanyl-D-glutamate + ADP + phosphate + H(+)</text>
        <dbReference type="Rhea" id="RHEA:16429"/>
        <dbReference type="ChEBI" id="CHEBI:15378"/>
        <dbReference type="ChEBI" id="CHEBI:29986"/>
        <dbReference type="ChEBI" id="CHEBI:30616"/>
        <dbReference type="ChEBI" id="CHEBI:43474"/>
        <dbReference type="ChEBI" id="CHEBI:83898"/>
        <dbReference type="ChEBI" id="CHEBI:83900"/>
        <dbReference type="ChEBI" id="CHEBI:456216"/>
        <dbReference type="EC" id="6.3.2.9"/>
    </reaction>
</comment>
<dbReference type="GO" id="GO:0009252">
    <property type="term" value="P:peptidoglycan biosynthetic process"/>
    <property type="evidence" value="ECO:0007669"/>
    <property type="project" value="UniProtKB-UniRule"/>
</dbReference>
<comment type="function">
    <text evidence="1 19 20">Cell wall formation. Catalyzes the addition of glutamate to the nucleotide precursor UDP-N-acetylmuramoyl-L-alanine (UMA).</text>
</comment>
<dbReference type="SUPFAM" id="SSF53623">
    <property type="entry name" value="MurD-like peptide ligases, catalytic domain"/>
    <property type="match status" value="1"/>
</dbReference>
<reference evidence="23" key="2">
    <citation type="submission" date="2021-04" db="EMBL/GenBank/DDBJ databases">
        <authorList>
            <person name="Gilroy R."/>
        </authorList>
    </citation>
    <scope>NUCLEOTIDE SEQUENCE</scope>
    <source>
        <strain evidence="23">ChiSjej5B23-15282</strain>
    </source>
</reference>
<evidence type="ECO:0000256" key="6">
    <source>
        <dbReference type="ARBA" id="ARBA00015655"/>
    </source>
</evidence>
<evidence type="ECO:0000259" key="21">
    <source>
        <dbReference type="Pfam" id="PF02875"/>
    </source>
</evidence>
<dbReference type="InterPro" id="IPR036615">
    <property type="entry name" value="Mur_ligase_C_dom_sf"/>
</dbReference>
<dbReference type="SUPFAM" id="SSF53244">
    <property type="entry name" value="MurD-like peptide ligases, peptide-binding domain"/>
    <property type="match status" value="1"/>
</dbReference>
<evidence type="ECO:0000256" key="8">
    <source>
        <dbReference type="ARBA" id="ARBA00022598"/>
    </source>
</evidence>
<dbReference type="GO" id="GO:0008764">
    <property type="term" value="F:UDP-N-acetylmuramoylalanine-D-glutamate ligase activity"/>
    <property type="evidence" value="ECO:0007669"/>
    <property type="project" value="UniProtKB-UniRule"/>
</dbReference>
<dbReference type="InterPro" id="IPR004101">
    <property type="entry name" value="Mur_ligase_C"/>
</dbReference>
<dbReference type="AlphaFoldDB" id="A0A9D2AS01"/>
<evidence type="ECO:0000256" key="5">
    <source>
        <dbReference type="ARBA" id="ARBA00012212"/>
    </source>
</evidence>
<keyword evidence="9 19" id="KW-0132">Cell division</keyword>
<evidence type="ECO:0000256" key="15">
    <source>
        <dbReference type="ARBA" id="ARBA00023316"/>
    </source>
</evidence>
<organism evidence="23 24">
    <name type="scientific">Candidatus Mediterraneibacter caccavium</name>
    <dbReference type="NCBI Taxonomy" id="2838661"/>
    <lineage>
        <taxon>Bacteria</taxon>
        <taxon>Bacillati</taxon>
        <taxon>Bacillota</taxon>
        <taxon>Clostridia</taxon>
        <taxon>Lachnospirales</taxon>
        <taxon>Lachnospiraceae</taxon>
        <taxon>Mediterraneibacter</taxon>
    </lineage>
</organism>
<dbReference type="PROSITE" id="PS01011">
    <property type="entry name" value="FOLYLPOLYGLU_SYNT_1"/>
    <property type="match status" value="1"/>
</dbReference>
<keyword evidence="7 19" id="KW-0963">Cytoplasm</keyword>
<dbReference type="Gene3D" id="3.90.190.20">
    <property type="entry name" value="Mur ligase, C-terminal domain"/>
    <property type="match status" value="1"/>
</dbReference>
<dbReference type="InterPro" id="IPR036565">
    <property type="entry name" value="Mur-like_cat_sf"/>
</dbReference>
<accession>A0A9D2AS01</accession>
<evidence type="ECO:0000256" key="2">
    <source>
        <dbReference type="ARBA" id="ARBA00004496"/>
    </source>
</evidence>
<dbReference type="Proteomes" id="UP000824243">
    <property type="component" value="Unassembled WGS sequence"/>
</dbReference>
<keyword evidence="12 19" id="KW-0133">Cell shape</keyword>
<dbReference type="GO" id="GO:0051301">
    <property type="term" value="P:cell division"/>
    <property type="evidence" value="ECO:0007669"/>
    <property type="project" value="UniProtKB-KW"/>
</dbReference>
<evidence type="ECO:0000256" key="4">
    <source>
        <dbReference type="ARBA" id="ARBA00010416"/>
    </source>
</evidence>
<evidence type="ECO:0000256" key="18">
    <source>
        <dbReference type="ARBA" id="ARBA00047632"/>
    </source>
</evidence>
<evidence type="ECO:0000313" key="24">
    <source>
        <dbReference type="Proteomes" id="UP000824243"/>
    </source>
</evidence>
<dbReference type="HAMAP" id="MF_00639">
    <property type="entry name" value="MurD"/>
    <property type="match status" value="1"/>
</dbReference>
<proteinExistence type="inferred from homology"/>
<evidence type="ECO:0000313" key="23">
    <source>
        <dbReference type="EMBL" id="HIX47768.1"/>
    </source>
</evidence>
<evidence type="ECO:0000256" key="19">
    <source>
        <dbReference type="HAMAP-Rule" id="MF_00639"/>
    </source>
</evidence>
<dbReference type="PANTHER" id="PTHR43692">
    <property type="entry name" value="UDP-N-ACETYLMURAMOYLALANINE--D-GLUTAMATE LIGASE"/>
    <property type="match status" value="1"/>
</dbReference>
<dbReference type="NCBIfam" id="TIGR01087">
    <property type="entry name" value="murD"/>
    <property type="match status" value="1"/>
</dbReference>
<feature type="binding site" evidence="19">
    <location>
        <begin position="138"/>
        <end position="144"/>
    </location>
    <ligand>
        <name>ATP</name>
        <dbReference type="ChEBI" id="CHEBI:30616"/>
    </ligand>
</feature>
<evidence type="ECO:0000256" key="13">
    <source>
        <dbReference type="ARBA" id="ARBA00022984"/>
    </source>
</evidence>
<dbReference type="Pfam" id="PF08245">
    <property type="entry name" value="Mur_ligase_M"/>
    <property type="match status" value="1"/>
</dbReference>
<comment type="subcellular location">
    <subcellularLocation>
        <location evidence="2 19 20">Cytoplasm</location>
    </subcellularLocation>
</comment>
<evidence type="ECO:0000256" key="9">
    <source>
        <dbReference type="ARBA" id="ARBA00022618"/>
    </source>
</evidence>
<evidence type="ECO:0000256" key="10">
    <source>
        <dbReference type="ARBA" id="ARBA00022741"/>
    </source>
</evidence>
<protein>
    <recommendedName>
        <fullName evidence="6 19">UDP-N-acetylmuramoylalanine--D-glutamate ligase</fullName>
        <ecNumber evidence="5 19">6.3.2.9</ecNumber>
    </recommendedName>
    <alternativeName>
        <fullName evidence="17 19">D-glutamic acid-adding enzyme</fullName>
    </alternativeName>
    <alternativeName>
        <fullName evidence="16 19">UDP-N-acetylmuramoyl-L-alanyl-D-glutamate synthetase</fullName>
    </alternativeName>
</protein>
<evidence type="ECO:0000256" key="11">
    <source>
        <dbReference type="ARBA" id="ARBA00022840"/>
    </source>
</evidence>
<evidence type="ECO:0000256" key="16">
    <source>
        <dbReference type="ARBA" id="ARBA00030398"/>
    </source>
</evidence>
<name>A0A9D2AS01_9FIRM</name>
<evidence type="ECO:0000256" key="20">
    <source>
        <dbReference type="RuleBase" id="RU003664"/>
    </source>
</evidence>
<dbReference type="GO" id="GO:0004326">
    <property type="term" value="F:tetrahydrofolylpolyglutamate synthase activity"/>
    <property type="evidence" value="ECO:0007669"/>
    <property type="project" value="InterPro"/>
</dbReference>
<dbReference type="InterPro" id="IPR018109">
    <property type="entry name" value="Folylpolyglutamate_synth_CS"/>
</dbReference>
<comment type="caution">
    <text evidence="23">The sequence shown here is derived from an EMBL/GenBank/DDBJ whole genome shotgun (WGS) entry which is preliminary data.</text>
</comment>
<evidence type="ECO:0000256" key="14">
    <source>
        <dbReference type="ARBA" id="ARBA00023306"/>
    </source>
</evidence>
<dbReference type="Gene3D" id="3.40.1190.10">
    <property type="entry name" value="Mur-like, catalytic domain"/>
    <property type="match status" value="1"/>
</dbReference>
<evidence type="ECO:0000256" key="17">
    <source>
        <dbReference type="ARBA" id="ARBA00032324"/>
    </source>
</evidence>
<comment type="pathway">
    <text evidence="3 19 20">Cell wall biogenesis; peptidoglycan biosynthesis.</text>
</comment>
<comment type="similarity">
    <text evidence="4 19">Belongs to the MurCDEF family.</text>
</comment>
<reference evidence="23" key="1">
    <citation type="journal article" date="2021" name="PeerJ">
        <title>Extensive microbial diversity within the chicken gut microbiome revealed by metagenomics and culture.</title>
        <authorList>
            <person name="Gilroy R."/>
            <person name="Ravi A."/>
            <person name="Getino M."/>
            <person name="Pursley I."/>
            <person name="Horton D.L."/>
            <person name="Alikhan N.F."/>
            <person name="Baker D."/>
            <person name="Gharbi K."/>
            <person name="Hall N."/>
            <person name="Watson M."/>
            <person name="Adriaenssens E.M."/>
            <person name="Foster-Nyarko E."/>
            <person name="Jarju S."/>
            <person name="Secka A."/>
            <person name="Antonio M."/>
            <person name="Oren A."/>
            <person name="Chaudhuri R.R."/>
            <person name="La Ragione R."/>
            <person name="Hildebrand F."/>
            <person name="Pallen M.J."/>
        </authorList>
    </citation>
    <scope>NUCLEOTIDE SEQUENCE</scope>
    <source>
        <strain evidence="23">ChiSjej5B23-15282</strain>
    </source>
</reference>
<keyword evidence="15 19" id="KW-0961">Cell wall biogenesis/degradation</keyword>
<feature type="domain" description="Mur ligase C-terminal" evidence="21">
    <location>
        <begin position="335"/>
        <end position="449"/>
    </location>
</feature>
<evidence type="ECO:0000256" key="1">
    <source>
        <dbReference type="ARBA" id="ARBA00002734"/>
    </source>
</evidence>
<dbReference type="PANTHER" id="PTHR43692:SF1">
    <property type="entry name" value="UDP-N-ACETYLMURAMOYLALANINE--D-GLUTAMATE LIGASE"/>
    <property type="match status" value="1"/>
</dbReference>
<feature type="domain" description="Mur ligase central" evidence="22">
    <location>
        <begin position="136"/>
        <end position="313"/>
    </location>
</feature>
<dbReference type="GO" id="GO:0005737">
    <property type="term" value="C:cytoplasm"/>
    <property type="evidence" value="ECO:0007669"/>
    <property type="project" value="UniProtKB-SubCell"/>
</dbReference>
<gene>
    <name evidence="19 23" type="primary">murD</name>
    <name evidence="23" type="ORF">H9981_01920</name>
</gene>